<proteinExistence type="predicted"/>
<accession>A0A5J4V8L4</accession>
<feature type="compositionally biased region" description="Low complexity" evidence="1">
    <location>
        <begin position="112"/>
        <end position="124"/>
    </location>
</feature>
<feature type="compositionally biased region" description="Basic residues" evidence="1">
    <location>
        <begin position="161"/>
        <end position="177"/>
    </location>
</feature>
<dbReference type="EMBL" id="SNRW01008890">
    <property type="protein sequence ID" value="KAA6378834.1"/>
    <property type="molecule type" value="Genomic_DNA"/>
</dbReference>
<protein>
    <submittedName>
        <fullName evidence="2">Uncharacterized protein</fullName>
    </submittedName>
</protein>
<dbReference type="Proteomes" id="UP000324800">
    <property type="component" value="Unassembled WGS sequence"/>
</dbReference>
<reference evidence="2 3" key="1">
    <citation type="submission" date="2019-03" db="EMBL/GenBank/DDBJ databases">
        <title>Single cell metagenomics reveals metabolic interactions within the superorganism composed of flagellate Streblomastix strix and complex community of Bacteroidetes bacteria on its surface.</title>
        <authorList>
            <person name="Treitli S.C."/>
            <person name="Kolisko M."/>
            <person name="Husnik F."/>
            <person name="Keeling P."/>
            <person name="Hampl V."/>
        </authorList>
    </citation>
    <scope>NUCLEOTIDE SEQUENCE [LARGE SCALE GENOMIC DNA]</scope>
    <source>
        <strain evidence="2">ST1C</strain>
    </source>
</reference>
<name>A0A5J4V8L4_9EUKA</name>
<comment type="caution">
    <text evidence="2">The sequence shown here is derived from an EMBL/GenBank/DDBJ whole genome shotgun (WGS) entry which is preliminary data.</text>
</comment>
<evidence type="ECO:0000313" key="3">
    <source>
        <dbReference type="Proteomes" id="UP000324800"/>
    </source>
</evidence>
<feature type="region of interest" description="Disordered" evidence="1">
    <location>
        <begin position="75"/>
        <end position="97"/>
    </location>
</feature>
<feature type="region of interest" description="Disordered" evidence="1">
    <location>
        <begin position="161"/>
        <end position="208"/>
    </location>
</feature>
<feature type="non-terminal residue" evidence="2">
    <location>
        <position position="369"/>
    </location>
</feature>
<organism evidence="2 3">
    <name type="scientific">Streblomastix strix</name>
    <dbReference type="NCBI Taxonomy" id="222440"/>
    <lineage>
        <taxon>Eukaryota</taxon>
        <taxon>Metamonada</taxon>
        <taxon>Preaxostyla</taxon>
        <taxon>Oxymonadida</taxon>
        <taxon>Streblomastigidae</taxon>
        <taxon>Streblomastix</taxon>
    </lineage>
</organism>
<evidence type="ECO:0000256" key="1">
    <source>
        <dbReference type="SAM" id="MobiDB-lite"/>
    </source>
</evidence>
<gene>
    <name evidence="2" type="ORF">EZS28_025639</name>
</gene>
<dbReference type="AlphaFoldDB" id="A0A5J4V8L4"/>
<feature type="compositionally biased region" description="Basic residues" evidence="1">
    <location>
        <begin position="75"/>
        <end position="84"/>
    </location>
</feature>
<evidence type="ECO:0000313" key="2">
    <source>
        <dbReference type="EMBL" id="KAA6378834.1"/>
    </source>
</evidence>
<feature type="compositionally biased region" description="Polar residues" evidence="1">
    <location>
        <begin position="186"/>
        <end position="199"/>
    </location>
</feature>
<sequence>MIAEQFQVKSRKRYKVIFPTDYKPGVTQFFKLFVYDDGLHAERILLNKAAQTIPISNKEVEKLIKQRDSELLKRKQLKQKKQVKKSMEKDNQTEDLGSEISEANIQISNEQLQQQEKQNSNNSKNNEKDNNLLNCTPTSKENIQSSWDPVIKLKGFIKQTKLNKKKKKKGRKTKRKRRESDDDYSSENLPSDDSQVSSDTIREQNGEPKIVNCREDYDNILENVLSGNFYLDWQSAPNYNFYGNFQLIQEKRITYHSKLHLYTSFVTLFPFIPIKERYFCNKTSNLLDPQSRTDLCNECFRADSIFFRLQHERLTFEDLSDEDKACLIHWKEHVRLYEHQDQQLEQQIQGLGPHEATFHIDFKENFDLD</sequence>
<feature type="region of interest" description="Disordered" evidence="1">
    <location>
        <begin position="112"/>
        <end position="140"/>
    </location>
</feature>